<evidence type="ECO:0000256" key="8">
    <source>
        <dbReference type="SAM" id="MobiDB-lite"/>
    </source>
</evidence>
<feature type="transmembrane region" description="Helical" evidence="9">
    <location>
        <begin position="56"/>
        <end position="74"/>
    </location>
</feature>
<dbReference type="SMART" id="SM00724">
    <property type="entry name" value="TLC"/>
    <property type="match status" value="1"/>
</dbReference>
<protein>
    <submittedName>
        <fullName evidence="11">Ceramide synthase 1</fullName>
        <ecNumber evidence="11">2.3.1.24</ecNumber>
    </submittedName>
</protein>
<feature type="transmembrane region" description="Helical" evidence="9">
    <location>
        <begin position="240"/>
        <end position="264"/>
    </location>
</feature>
<dbReference type="GO" id="GO:0050291">
    <property type="term" value="F:sphingosine N-acyltransferase activity"/>
    <property type="evidence" value="ECO:0007669"/>
    <property type="project" value="UniProtKB-EC"/>
</dbReference>
<feature type="compositionally biased region" description="Basic and acidic residues" evidence="8">
    <location>
        <begin position="313"/>
        <end position="334"/>
    </location>
</feature>
<evidence type="ECO:0000256" key="7">
    <source>
        <dbReference type="PROSITE-ProRule" id="PRU00205"/>
    </source>
</evidence>
<comment type="pathway">
    <text evidence="3">Sphingolipid metabolism.</text>
</comment>
<comment type="caution">
    <text evidence="11">The sequence shown here is derived from an EMBL/GenBank/DDBJ whole genome shotgun (WGS) entry which is preliminary data.</text>
</comment>
<dbReference type="PANTHER" id="PTHR12560:SF58">
    <property type="entry name" value="CERAMIDE SYNTHASE 1"/>
    <property type="match status" value="1"/>
</dbReference>
<dbReference type="InterPro" id="IPR006634">
    <property type="entry name" value="TLC-dom"/>
</dbReference>
<dbReference type="OrthoDB" id="537032at2759"/>
<evidence type="ECO:0000256" key="5">
    <source>
        <dbReference type="ARBA" id="ARBA00022989"/>
    </source>
</evidence>
<evidence type="ECO:0000256" key="9">
    <source>
        <dbReference type="SAM" id="Phobius"/>
    </source>
</evidence>
<dbReference type="InterPro" id="IPR016439">
    <property type="entry name" value="Lag1/Lac1-like"/>
</dbReference>
<dbReference type="Pfam" id="PF03798">
    <property type="entry name" value="TRAM_LAG1_CLN8"/>
    <property type="match status" value="1"/>
</dbReference>
<keyword evidence="4 7" id="KW-0812">Transmembrane</keyword>
<feature type="transmembrane region" description="Helical" evidence="9">
    <location>
        <begin position="101"/>
        <end position="122"/>
    </location>
</feature>
<evidence type="ECO:0000259" key="10">
    <source>
        <dbReference type="PROSITE" id="PS50922"/>
    </source>
</evidence>
<feature type="region of interest" description="Disordered" evidence="8">
    <location>
        <begin position="297"/>
        <end position="359"/>
    </location>
</feature>
<feature type="transmembrane region" description="Helical" evidence="9">
    <location>
        <begin position="187"/>
        <end position="206"/>
    </location>
</feature>
<keyword evidence="11" id="KW-0808">Transferase</keyword>
<dbReference type="GO" id="GO:0016020">
    <property type="term" value="C:membrane"/>
    <property type="evidence" value="ECO:0007669"/>
    <property type="project" value="UniProtKB-SubCell"/>
</dbReference>
<dbReference type="GO" id="GO:0046513">
    <property type="term" value="P:ceramide biosynthetic process"/>
    <property type="evidence" value="ECO:0007669"/>
    <property type="project" value="InterPro"/>
</dbReference>
<comment type="pathway">
    <text evidence="2">Lipid metabolism; sphingolipid metabolism.</text>
</comment>
<keyword evidence="12" id="KW-1185">Reference proteome</keyword>
<feature type="domain" description="TLC" evidence="10">
    <location>
        <begin position="50"/>
        <end position="264"/>
    </location>
</feature>
<gene>
    <name evidence="11" type="primary">CERS1_1</name>
    <name evidence="11" type="ORF">OS493_034545</name>
</gene>
<reference evidence="11" key="1">
    <citation type="submission" date="2023-01" db="EMBL/GenBank/DDBJ databases">
        <title>Genome assembly of the deep-sea coral Lophelia pertusa.</title>
        <authorList>
            <person name="Herrera S."/>
            <person name="Cordes E."/>
        </authorList>
    </citation>
    <scope>NUCLEOTIDE SEQUENCE</scope>
    <source>
        <strain evidence="11">USNM1676648</strain>
        <tissue evidence="11">Polyp</tissue>
    </source>
</reference>
<proteinExistence type="predicted"/>
<keyword evidence="5 9" id="KW-1133">Transmembrane helix</keyword>
<evidence type="ECO:0000256" key="2">
    <source>
        <dbReference type="ARBA" id="ARBA00004760"/>
    </source>
</evidence>
<comment type="subcellular location">
    <subcellularLocation>
        <location evidence="1">Membrane</location>
        <topology evidence="1">Multi-pass membrane protein</topology>
    </subcellularLocation>
</comment>
<dbReference type="EC" id="2.3.1.24" evidence="11"/>
<dbReference type="EMBL" id="MU827826">
    <property type="protein sequence ID" value="KAJ7321491.1"/>
    <property type="molecule type" value="Genomic_DNA"/>
</dbReference>
<dbReference type="Proteomes" id="UP001163046">
    <property type="component" value="Unassembled WGS sequence"/>
</dbReference>
<sequence>MEVGYSEAFTKIWNHCWIEWQERAPTKTFLTDFINDPFFSWCQFLEKDQKKCPESAFKLLFYSSAYGYCCYILFNGKYNFFQDTGNCWTGWYKGMPVPQDIYMLYLAEAGFYFHSVYATLFMDQWRRDSILMILHHILANLLILFSFAIRYYKIGVVVLFLHDVSDVVLECTKLCLAAKSRGGKYRIIPDILSIVGFLSFASLWFYCRLYVYPIKVLYSCGYTAPQQAPELPFYFFFNTMLWMLFLMNVWWFHFIVWLIIRIVFKKGHVEDTREIPKETEKDKAPGKIANGKVLENGEVSAGNGTNHATHRNYNKEDSKRREENGECIEKDHKEQFRRRQPHTNRPIHRINCTQEKHTT</sequence>
<evidence type="ECO:0000313" key="11">
    <source>
        <dbReference type="EMBL" id="KAJ7321491.1"/>
    </source>
</evidence>
<evidence type="ECO:0000256" key="1">
    <source>
        <dbReference type="ARBA" id="ARBA00004141"/>
    </source>
</evidence>
<dbReference type="PROSITE" id="PS50922">
    <property type="entry name" value="TLC"/>
    <property type="match status" value="1"/>
</dbReference>
<evidence type="ECO:0000256" key="3">
    <source>
        <dbReference type="ARBA" id="ARBA00004991"/>
    </source>
</evidence>
<keyword evidence="6 7" id="KW-0472">Membrane</keyword>
<feature type="transmembrane region" description="Helical" evidence="9">
    <location>
        <begin position="129"/>
        <end position="148"/>
    </location>
</feature>
<keyword evidence="11" id="KW-0012">Acyltransferase</keyword>
<dbReference type="PANTHER" id="PTHR12560">
    <property type="entry name" value="LONGEVITY ASSURANCE FACTOR 1 LAG1"/>
    <property type="match status" value="1"/>
</dbReference>
<evidence type="ECO:0000313" key="12">
    <source>
        <dbReference type="Proteomes" id="UP001163046"/>
    </source>
</evidence>
<evidence type="ECO:0000256" key="4">
    <source>
        <dbReference type="ARBA" id="ARBA00022692"/>
    </source>
</evidence>
<dbReference type="AlphaFoldDB" id="A0A9W9Y845"/>
<accession>A0A9W9Y845</accession>
<evidence type="ECO:0000256" key="6">
    <source>
        <dbReference type="ARBA" id="ARBA00023136"/>
    </source>
</evidence>
<feature type="compositionally biased region" description="Basic residues" evidence="8">
    <location>
        <begin position="335"/>
        <end position="348"/>
    </location>
</feature>
<name>A0A9W9Y845_9CNID</name>
<organism evidence="11 12">
    <name type="scientific">Desmophyllum pertusum</name>
    <dbReference type="NCBI Taxonomy" id="174260"/>
    <lineage>
        <taxon>Eukaryota</taxon>
        <taxon>Metazoa</taxon>
        <taxon>Cnidaria</taxon>
        <taxon>Anthozoa</taxon>
        <taxon>Hexacorallia</taxon>
        <taxon>Scleractinia</taxon>
        <taxon>Caryophylliina</taxon>
        <taxon>Caryophylliidae</taxon>
        <taxon>Desmophyllum</taxon>
    </lineage>
</organism>